<dbReference type="SUPFAM" id="SSF52833">
    <property type="entry name" value="Thioredoxin-like"/>
    <property type="match status" value="1"/>
</dbReference>
<feature type="domain" description="Thioredoxin" evidence="1">
    <location>
        <begin position="25"/>
        <end position="72"/>
    </location>
</feature>
<organism evidence="2 3">
    <name type="scientific">Aspergillus granulosus</name>
    <dbReference type="NCBI Taxonomy" id="176169"/>
    <lineage>
        <taxon>Eukaryota</taxon>
        <taxon>Fungi</taxon>
        <taxon>Dikarya</taxon>
        <taxon>Ascomycota</taxon>
        <taxon>Pezizomycotina</taxon>
        <taxon>Eurotiomycetes</taxon>
        <taxon>Eurotiomycetidae</taxon>
        <taxon>Eurotiales</taxon>
        <taxon>Aspergillaceae</taxon>
        <taxon>Aspergillus</taxon>
        <taxon>Aspergillus subgen. Nidulantes</taxon>
    </lineage>
</organism>
<sequence length="76" mass="8110">MPIIVDFTLPASAEALDLPTFSSGGPFFISFHASVDPNTGKPWCPDVVAALPVVRETFEPEHAPNVAFVEVGQKAE</sequence>
<dbReference type="Proteomes" id="UP001610334">
    <property type="component" value="Unassembled WGS sequence"/>
</dbReference>
<name>A0ABR4H9T5_9EURO</name>
<dbReference type="InterPro" id="IPR010357">
    <property type="entry name" value="TXNDC17_dom"/>
</dbReference>
<comment type="caution">
    <text evidence="2">The sequence shown here is derived from an EMBL/GenBank/DDBJ whole genome shotgun (WGS) entry which is preliminary data.</text>
</comment>
<dbReference type="EMBL" id="JBFXLT010000050">
    <property type="protein sequence ID" value="KAL2812225.1"/>
    <property type="molecule type" value="Genomic_DNA"/>
</dbReference>
<evidence type="ECO:0000259" key="1">
    <source>
        <dbReference type="Pfam" id="PF06110"/>
    </source>
</evidence>
<dbReference type="Gene3D" id="3.40.30.10">
    <property type="entry name" value="Glutaredoxin"/>
    <property type="match status" value="1"/>
</dbReference>
<accession>A0ABR4H9T5</accession>
<dbReference type="InterPro" id="IPR036249">
    <property type="entry name" value="Thioredoxin-like_sf"/>
</dbReference>
<protein>
    <recommendedName>
        <fullName evidence="1">Thioredoxin domain-containing protein</fullName>
    </recommendedName>
</protein>
<reference evidence="2 3" key="1">
    <citation type="submission" date="2024-07" db="EMBL/GenBank/DDBJ databases">
        <title>Section-level genome sequencing and comparative genomics of Aspergillus sections Usti and Cavernicolus.</title>
        <authorList>
            <consortium name="Lawrence Berkeley National Laboratory"/>
            <person name="Nybo J.L."/>
            <person name="Vesth T.C."/>
            <person name="Theobald S."/>
            <person name="Frisvad J.C."/>
            <person name="Larsen T.O."/>
            <person name="Kjaerboelling I."/>
            <person name="Rothschild-Mancinelli K."/>
            <person name="Lyhne E.K."/>
            <person name="Kogle M.E."/>
            <person name="Barry K."/>
            <person name="Clum A."/>
            <person name="Na H."/>
            <person name="Ledsgaard L."/>
            <person name="Lin J."/>
            <person name="Lipzen A."/>
            <person name="Kuo A."/>
            <person name="Riley R."/>
            <person name="Mondo S."/>
            <person name="Labutti K."/>
            <person name="Haridas S."/>
            <person name="Pangalinan J."/>
            <person name="Salamov A.A."/>
            <person name="Simmons B.A."/>
            <person name="Magnuson J.K."/>
            <person name="Chen J."/>
            <person name="Drula E."/>
            <person name="Henrissat B."/>
            <person name="Wiebenga A."/>
            <person name="Lubbers R.J."/>
            <person name="Gomes A.C."/>
            <person name="Makela M.R."/>
            <person name="Stajich J."/>
            <person name="Grigoriev I.V."/>
            <person name="Mortensen U.H."/>
            <person name="De Vries R.P."/>
            <person name="Baker S.E."/>
            <person name="Andersen M.R."/>
        </authorList>
    </citation>
    <scope>NUCLEOTIDE SEQUENCE [LARGE SCALE GENOMIC DNA]</scope>
    <source>
        <strain evidence="2 3">CBS 588.65</strain>
    </source>
</reference>
<dbReference type="Pfam" id="PF06110">
    <property type="entry name" value="TXD17-like_Trx"/>
    <property type="match status" value="1"/>
</dbReference>
<keyword evidence="3" id="KW-1185">Reference proteome</keyword>
<evidence type="ECO:0000313" key="3">
    <source>
        <dbReference type="Proteomes" id="UP001610334"/>
    </source>
</evidence>
<proteinExistence type="predicted"/>
<gene>
    <name evidence="2" type="ORF">BJX63DRAFT_397265</name>
</gene>
<evidence type="ECO:0000313" key="2">
    <source>
        <dbReference type="EMBL" id="KAL2812225.1"/>
    </source>
</evidence>